<evidence type="ECO:0000259" key="1">
    <source>
        <dbReference type="Pfam" id="PF09588"/>
    </source>
</evidence>
<dbReference type="InterPro" id="IPR051703">
    <property type="entry name" value="NF-kappa-B_Signaling_Reg"/>
</dbReference>
<dbReference type="InterPro" id="IPR019080">
    <property type="entry name" value="YqaJ_viral_recombinase"/>
</dbReference>
<dbReference type="Pfam" id="PF09588">
    <property type="entry name" value="YqaJ"/>
    <property type="match status" value="1"/>
</dbReference>
<evidence type="ECO:0000313" key="3">
    <source>
        <dbReference type="Proteomes" id="UP001159363"/>
    </source>
</evidence>
<dbReference type="InterPro" id="IPR011335">
    <property type="entry name" value="Restrct_endonuc-II-like"/>
</dbReference>
<dbReference type="Gene3D" id="3.90.320.10">
    <property type="match status" value="1"/>
</dbReference>
<dbReference type="SUPFAM" id="SSF52980">
    <property type="entry name" value="Restriction endonuclease-like"/>
    <property type="match status" value="1"/>
</dbReference>
<protein>
    <recommendedName>
        <fullName evidence="1">YqaJ viral recombinase domain-containing protein</fullName>
    </recommendedName>
</protein>
<dbReference type="PANTHER" id="PTHR46609">
    <property type="entry name" value="EXONUCLEASE, PHAGE-TYPE/RECB, C-TERMINAL DOMAIN-CONTAINING PROTEIN"/>
    <property type="match status" value="1"/>
</dbReference>
<dbReference type="Proteomes" id="UP001159363">
    <property type="component" value="Chromosome 3"/>
</dbReference>
<dbReference type="PANTHER" id="PTHR46609:SF8">
    <property type="entry name" value="YQAJ VIRAL RECOMBINASE DOMAIN-CONTAINING PROTEIN"/>
    <property type="match status" value="1"/>
</dbReference>
<organism evidence="2 3">
    <name type="scientific">Dryococelus australis</name>
    <dbReference type="NCBI Taxonomy" id="614101"/>
    <lineage>
        <taxon>Eukaryota</taxon>
        <taxon>Metazoa</taxon>
        <taxon>Ecdysozoa</taxon>
        <taxon>Arthropoda</taxon>
        <taxon>Hexapoda</taxon>
        <taxon>Insecta</taxon>
        <taxon>Pterygota</taxon>
        <taxon>Neoptera</taxon>
        <taxon>Polyneoptera</taxon>
        <taxon>Phasmatodea</taxon>
        <taxon>Verophasmatodea</taxon>
        <taxon>Anareolatae</taxon>
        <taxon>Phasmatidae</taxon>
        <taxon>Eurycanthinae</taxon>
        <taxon>Dryococelus</taxon>
    </lineage>
</organism>
<keyword evidence="3" id="KW-1185">Reference proteome</keyword>
<name>A0ABQ9I0D7_9NEOP</name>
<comment type="caution">
    <text evidence="2">The sequence shown here is derived from an EMBL/GenBank/DDBJ whole genome shotgun (WGS) entry which is preliminary data.</text>
</comment>
<accession>A0ABQ9I0D7</accession>
<proteinExistence type="predicted"/>
<feature type="domain" description="YqaJ viral recombinase" evidence="1">
    <location>
        <begin position="28"/>
        <end position="89"/>
    </location>
</feature>
<reference evidence="2 3" key="1">
    <citation type="submission" date="2023-02" db="EMBL/GenBank/DDBJ databases">
        <title>LHISI_Scaffold_Assembly.</title>
        <authorList>
            <person name="Stuart O.P."/>
            <person name="Cleave R."/>
            <person name="Magrath M.J.L."/>
            <person name="Mikheyev A.S."/>
        </authorList>
    </citation>
    <scope>NUCLEOTIDE SEQUENCE [LARGE SCALE GENOMIC DNA]</scope>
    <source>
        <strain evidence="2">Daus_M_001</strain>
        <tissue evidence="2">Leg muscle</tissue>
    </source>
</reference>
<dbReference type="InterPro" id="IPR011604">
    <property type="entry name" value="PDDEXK-like_dom_sf"/>
</dbReference>
<dbReference type="EMBL" id="JARBHB010000003">
    <property type="protein sequence ID" value="KAJ8889851.1"/>
    <property type="molecule type" value="Genomic_DNA"/>
</dbReference>
<evidence type="ECO:0000313" key="2">
    <source>
        <dbReference type="EMBL" id="KAJ8889851.1"/>
    </source>
</evidence>
<gene>
    <name evidence="2" type="ORF">PR048_009356</name>
</gene>
<sequence length="111" mass="12637">MNIENFDIMFIANPVSSLSHICGYTTGTKWGLEHEHVALNELSKHLHMPFRRSGLIIHPEHPFLGASSPDALFKEAAIAEIKCPYSIKDMSPHEAYRVKEANVFAREKWFS</sequence>